<protein>
    <recommendedName>
        <fullName evidence="3">Alpha/beta hydrolase</fullName>
    </recommendedName>
</protein>
<dbReference type="PANTHER" id="PTHR43433:SF5">
    <property type="entry name" value="AB HYDROLASE-1 DOMAIN-CONTAINING PROTEIN"/>
    <property type="match status" value="1"/>
</dbReference>
<dbReference type="EMBL" id="JAPUFD010000004">
    <property type="protein sequence ID" value="MDI1486832.1"/>
    <property type="molecule type" value="Genomic_DNA"/>
</dbReference>
<dbReference type="InterPro" id="IPR050471">
    <property type="entry name" value="AB_hydrolase"/>
</dbReference>
<comment type="caution">
    <text evidence="1">The sequence shown here is derived from an EMBL/GenBank/DDBJ whole genome shotgun (WGS) entry which is preliminary data.</text>
</comment>
<dbReference type="InterPro" id="IPR029058">
    <property type="entry name" value="AB_hydrolase_fold"/>
</dbReference>
<dbReference type="AlphaFoldDB" id="A0AA43QJC9"/>
<dbReference type="SUPFAM" id="SSF53474">
    <property type="entry name" value="alpha/beta-Hydrolases"/>
    <property type="match status" value="1"/>
</dbReference>
<dbReference type="PANTHER" id="PTHR43433">
    <property type="entry name" value="HYDROLASE, ALPHA/BETA FOLD FAMILY PROTEIN"/>
    <property type="match status" value="1"/>
</dbReference>
<dbReference type="Proteomes" id="UP001161017">
    <property type="component" value="Unassembled WGS sequence"/>
</dbReference>
<accession>A0AA43QJC9</accession>
<sequence>MPPLTAAQVLEHPEFESVVWDLKAVSKGRATVAQGRRGGPLDLAYEVHGQGPVKLVFIIGLGGFSSAWQRQTKDFGHSPKTNGGQSQKYSVLVFDNRGMGKSDKPIASIPRGIDGQLTETKQRLFSQKFLDEPDAEGHFPTNGDRYAAQELMKRKDVEGFTRKGLLLQAIAAWWHHKSAKQIEELGTKVGRERIQVIHGTIDRMITFPHGQLLAAELGGPEKGVTFIPVEGKAHALNMEWRRELTRAIAALVEKTEALPKG</sequence>
<gene>
    <name evidence="1" type="ORF">OHK93_006094</name>
</gene>
<evidence type="ECO:0000313" key="2">
    <source>
        <dbReference type="Proteomes" id="UP001161017"/>
    </source>
</evidence>
<name>A0AA43QJC9_9LECA</name>
<evidence type="ECO:0008006" key="3">
    <source>
        <dbReference type="Google" id="ProtNLM"/>
    </source>
</evidence>
<keyword evidence="2" id="KW-1185">Reference proteome</keyword>
<evidence type="ECO:0000313" key="1">
    <source>
        <dbReference type="EMBL" id="MDI1486832.1"/>
    </source>
</evidence>
<reference evidence="1" key="1">
    <citation type="journal article" date="2023" name="Genome Biol. Evol.">
        <title>First Whole Genome Sequence and Flow Cytometry Genome Size Data for the Lichen-Forming Fungus Ramalina farinacea (Ascomycota).</title>
        <authorList>
            <person name="Llewellyn T."/>
            <person name="Mian S."/>
            <person name="Hill R."/>
            <person name="Leitch I.J."/>
            <person name="Gaya E."/>
        </authorList>
    </citation>
    <scope>NUCLEOTIDE SEQUENCE</scope>
    <source>
        <strain evidence="1">LIQ254RAFAR</strain>
    </source>
</reference>
<organism evidence="1 2">
    <name type="scientific">Ramalina farinacea</name>
    <dbReference type="NCBI Taxonomy" id="258253"/>
    <lineage>
        <taxon>Eukaryota</taxon>
        <taxon>Fungi</taxon>
        <taxon>Dikarya</taxon>
        <taxon>Ascomycota</taxon>
        <taxon>Pezizomycotina</taxon>
        <taxon>Lecanoromycetes</taxon>
        <taxon>OSLEUM clade</taxon>
        <taxon>Lecanoromycetidae</taxon>
        <taxon>Lecanorales</taxon>
        <taxon>Lecanorineae</taxon>
        <taxon>Ramalinaceae</taxon>
        <taxon>Ramalina</taxon>
    </lineage>
</organism>
<dbReference type="Gene3D" id="3.40.50.1820">
    <property type="entry name" value="alpha/beta hydrolase"/>
    <property type="match status" value="2"/>
</dbReference>
<proteinExistence type="predicted"/>